<proteinExistence type="inferred from homology"/>
<evidence type="ECO:0000313" key="13">
    <source>
        <dbReference type="Proteomes" id="UP000586827"/>
    </source>
</evidence>
<keyword evidence="6" id="KW-0143">Chaperone</keyword>
<dbReference type="InterPro" id="IPR046357">
    <property type="entry name" value="PPIase_dom_sf"/>
</dbReference>
<dbReference type="PROSITE" id="PS50059">
    <property type="entry name" value="FKBP_PPIASE"/>
    <property type="match status" value="1"/>
</dbReference>
<keyword evidence="13" id="KW-1185">Reference proteome</keyword>
<dbReference type="Pfam" id="PF00254">
    <property type="entry name" value="FKBP_C"/>
    <property type="match status" value="1"/>
</dbReference>
<evidence type="ECO:0000256" key="9">
    <source>
        <dbReference type="PROSITE-ProRule" id="PRU00277"/>
    </source>
</evidence>
<evidence type="ECO:0000256" key="3">
    <source>
        <dbReference type="ARBA" id="ARBA00006577"/>
    </source>
</evidence>
<evidence type="ECO:0000259" key="11">
    <source>
        <dbReference type="PROSITE" id="PS50059"/>
    </source>
</evidence>
<protein>
    <recommendedName>
        <fullName evidence="10">Peptidyl-prolyl cis-trans isomerase</fullName>
        <ecNumber evidence="10">5.2.1.8</ecNumber>
    </recommendedName>
</protein>
<evidence type="ECO:0000256" key="2">
    <source>
        <dbReference type="ARBA" id="ARBA00004496"/>
    </source>
</evidence>
<evidence type="ECO:0000256" key="5">
    <source>
        <dbReference type="ARBA" id="ARBA00023110"/>
    </source>
</evidence>
<dbReference type="GO" id="GO:0042026">
    <property type="term" value="P:protein refolding"/>
    <property type="evidence" value="ECO:0007669"/>
    <property type="project" value="UniProtKB-ARBA"/>
</dbReference>
<keyword evidence="7 9" id="KW-0413">Isomerase</keyword>
<evidence type="ECO:0000256" key="6">
    <source>
        <dbReference type="ARBA" id="ARBA00023186"/>
    </source>
</evidence>
<accession>A0A849BR38</accession>
<dbReference type="EC" id="5.2.1.8" evidence="10"/>
<dbReference type="GO" id="GO:0003755">
    <property type="term" value="F:peptidyl-prolyl cis-trans isomerase activity"/>
    <property type="evidence" value="ECO:0007669"/>
    <property type="project" value="UniProtKB-UniRule"/>
</dbReference>
<dbReference type="GO" id="GO:0005737">
    <property type="term" value="C:cytoplasm"/>
    <property type="evidence" value="ECO:0007669"/>
    <property type="project" value="UniProtKB-SubCell"/>
</dbReference>
<gene>
    <name evidence="12" type="ORF">HLB23_04575</name>
</gene>
<comment type="similarity">
    <text evidence="3 10">Belongs to the FKBP-type PPIase family.</text>
</comment>
<dbReference type="PANTHER" id="PTHR47861:SF3">
    <property type="entry name" value="FKBP-TYPE PEPTIDYL-PROLYL CIS-TRANS ISOMERASE SLYD"/>
    <property type="match status" value="1"/>
</dbReference>
<dbReference type="AlphaFoldDB" id="A0A849BR38"/>
<evidence type="ECO:0000256" key="10">
    <source>
        <dbReference type="RuleBase" id="RU003915"/>
    </source>
</evidence>
<dbReference type="Gene3D" id="3.10.50.40">
    <property type="match status" value="1"/>
</dbReference>
<dbReference type="Proteomes" id="UP000586827">
    <property type="component" value="Unassembled WGS sequence"/>
</dbReference>
<keyword evidence="5 9" id="KW-0697">Rotamase</keyword>
<dbReference type="InterPro" id="IPR001179">
    <property type="entry name" value="PPIase_FKBP_dom"/>
</dbReference>
<keyword evidence="4" id="KW-0963">Cytoplasm</keyword>
<organism evidence="12 13">
    <name type="scientific">Nocardia uniformis</name>
    <dbReference type="NCBI Taxonomy" id="53432"/>
    <lineage>
        <taxon>Bacteria</taxon>
        <taxon>Bacillati</taxon>
        <taxon>Actinomycetota</taxon>
        <taxon>Actinomycetes</taxon>
        <taxon>Mycobacteriales</taxon>
        <taxon>Nocardiaceae</taxon>
        <taxon>Nocardia</taxon>
    </lineage>
</organism>
<evidence type="ECO:0000256" key="8">
    <source>
        <dbReference type="ARBA" id="ARBA00037071"/>
    </source>
</evidence>
<dbReference type="SUPFAM" id="SSF54534">
    <property type="entry name" value="FKBP-like"/>
    <property type="match status" value="1"/>
</dbReference>
<sequence>MLIAANEVVSIDYTLTNDAGEVLDESAPGDPLVYLHGAGNIIPGLENALEGKAAGDQLSVVVEPEDGYGEYLPELLTTVSREVIQGVDDLTVGMQLQAEAPDGDVQIITVAGVDGDEVTIDANHELAGQRLTFAIKVVDIRDASAEELVHGHPHEDGDHQH</sequence>
<comment type="subcellular location">
    <subcellularLocation>
        <location evidence="2">Cytoplasm</location>
    </subcellularLocation>
</comment>
<feature type="domain" description="PPIase FKBP-type" evidence="11">
    <location>
        <begin position="6"/>
        <end position="70"/>
    </location>
</feature>
<comment type="caution">
    <text evidence="12">The sequence shown here is derived from an EMBL/GenBank/DDBJ whole genome shotgun (WGS) entry which is preliminary data.</text>
</comment>
<dbReference type="RefSeq" id="WP_067526878.1">
    <property type="nucleotide sequence ID" value="NZ_JABELX010000001.1"/>
</dbReference>
<evidence type="ECO:0000256" key="4">
    <source>
        <dbReference type="ARBA" id="ARBA00022490"/>
    </source>
</evidence>
<evidence type="ECO:0000256" key="7">
    <source>
        <dbReference type="ARBA" id="ARBA00023235"/>
    </source>
</evidence>
<name>A0A849BR38_9NOCA</name>
<reference evidence="12 13" key="1">
    <citation type="submission" date="2020-05" db="EMBL/GenBank/DDBJ databases">
        <title>MicrobeNet Type strains.</title>
        <authorList>
            <person name="Nicholson A.C."/>
        </authorList>
    </citation>
    <scope>NUCLEOTIDE SEQUENCE [LARGE SCALE GENOMIC DNA]</scope>
    <source>
        <strain evidence="12 13">JCM 3224</strain>
    </source>
</reference>
<evidence type="ECO:0000256" key="1">
    <source>
        <dbReference type="ARBA" id="ARBA00000971"/>
    </source>
</evidence>
<comment type="function">
    <text evidence="8">Also involved in hydrogenase metallocenter assembly, probably by participating in the nickel insertion step. This function in hydrogenase biosynthesis requires chaperone activity and the presence of the metal-binding domain, but not PPIase activity.</text>
</comment>
<dbReference type="PANTHER" id="PTHR47861">
    <property type="entry name" value="FKBP-TYPE PEPTIDYL-PROLYL CIS-TRANS ISOMERASE SLYD"/>
    <property type="match status" value="1"/>
</dbReference>
<dbReference type="EMBL" id="JABELX010000001">
    <property type="protein sequence ID" value="NNH69152.1"/>
    <property type="molecule type" value="Genomic_DNA"/>
</dbReference>
<comment type="catalytic activity">
    <reaction evidence="1 9 10">
        <text>[protein]-peptidylproline (omega=180) = [protein]-peptidylproline (omega=0)</text>
        <dbReference type="Rhea" id="RHEA:16237"/>
        <dbReference type="Rhea" id="RHEA-COMP:10747"/>
        <dbReference type="Rhea" id="RHEA-COMP:10748"/>
        <dbReference type="ChEBI" id="CHEBI:83833"/>
        <dbReference type="ChEBI" id="CHEBI:83834"/>
        <dbReference type="EC" id="5.2.1.8"/>
    </reaction>
</comment>
<evidence type="ECO:0000313" key="12">
    <source>
        <dbReference type="EMBL" id="NNH69152.1"/>
    </source>
</evidence>